<organism evidence="1 2">
    <name type="scientific">Pleurodeles waltl</name>
    <name type="common">Iberian ribbed newt</name>
    <dbReference type="NCBI Taxonomy" id="8319"/>
    <lineage>
        <taxon>Eukaryota</taxon>
        <taxon>Metazoa</taxon>
        <taxon>Chordata</taxon>
        <taxon>Craniata</taxon>
        <taxon>Vertebrata</taxon>
        <taxon>Euteleostomi</taxon>
        <taxon>Amphibia</taxon>
        <taxon>Batrachia</taxon>
        <taxon>Caudata</taxon>
        <taxon>Salamandroidea</taxon>
        <taxon>Salamandridae</taxon>
        <taxon>Pleurodelinae</taxon>
        <taxon>Pleurodeles</taxon>
    </lineage>
</organism>
<protein>
    <submittedName>
        <fullName evidence="1">Uncharacterized protein</fullName>
    </submittedName>
</protein>
<comment type="caution">
    <text evidence="1">The sequence shown here is derived from an EMBL/GenBank/DDBJ whole genome shotgun (WGS) entry which is preliminary data.</text>
</comment>
<evidence type="ECO:0000313" key="2">
    <source>
        <dbReference type="Proteomes" id="UP001066276"/>
    </source>
</evidence>
<dbReference type="Proteomes" id="UP001066276">
    <property type="component" value="Chromosome 2_2"/>
</dbReference>
<evidence type="ECO:0000313" key="1">
    <source>
        <dbReference type="EMBL" id="KAJ1191006.1"/>
    </source>
</evidence>
<name>A0AAV7URH6_PLEWA</name>
<gene>
    <name evidence="1" type="ORF">NDU88_000323</name>
</gene>
<proteinExistence type="predicted"/>
<sequence>MCFNALGRGPHSSPDNPAPRLPLCEFSTRAAAVAGAGVEQQGSAAANSRKCARVCGCTVLLPLLEERTRSGRRAALSIMLQARGPDLGPQAPPFVGSVAHPVARFGSLLCSPLCLLHPSVRLFISCLLVPAIPDPVIP</sequence>
<dbReference type="EMBL" id="JANPWB010000004">
    <property type="protein sequence ID" value="KAJ1191006.1"/>
    <property type="molecule type" value="Genomic_DNA"/>
</dbReference>
<accession>A0AAV7URH6</accession>
<keyword evidence="2" id="KW-1185">Reference proteome</keyword>
<reference evidence="1" key="1">
    <citation type="journal article" date="2022" name="bioRxiv">
        <title>Sequencing and chromosome-scale assembly of the giantPleurodeles waltlgenome.</title>
        <authorList>
            <person name="Brown T."/>
            <person name="Elewa A."/>
            <person name="Iarovenko S."/>
            <person name="Subramanian E."/>
            <person name="Araus A.J."/>
            <person name="Petzold A."/>
            <person name="Susuki M."/>
            <person name="Suzuki K.-i.T."/>
            <person name="Hayashi T."/>
            <person name="Toyoda A."/>
            <person name="Oliveira C."/>
            <person name="Osipova E."/>
            <person name="Leigh N.D."/>
            <person name="Simon A."/>
            <person name="Yun M.H."/>
        </authorList>
    </citation>
    <scope>NUCLEOTIDE SEQUENCE</scope>
    <source>
        <strain evidence="1">20211129_DDA</strain>
        <tissue evidence="1">Liver</tissue>
    </source>
</reference>
<dbReference type="AlphaFoldDB" id="A0AAV7URH6"/>